<dbReference type="Proteomes" id="UP000663844">
    <property type="component" value="Unassembled WGS sequence"/>
</dbReference>
<comment type="caution">
    <text evidence="1">The sequence shown here is derived from an EMBL/GenBank/DDBJ whole genome shotgun (WGS) entry which is preliminary data.</text>
</comment>
<evidence type="ECO:0000313" key="2">
    <source>
        <dbReference type="Proteomes" id="UP000663844"/>
    </source>
</evidence>
<reference evidence="1" key="1">
    <citation type="submission" date="2021-02" db="EMBL/GenBank/DDBJ databases">
        <authorList>
            <person name="Nowell W R."/>
        </authorList>
    </citation>
    <scope>NUCLEOTIDE SEQUENCE</scope>
</reference>
<sequence>MKKKLKRIQIIHRTKDGKCNKFWQNIDFNRMITLKHIWIDVNQQSILSSDDNNHKFYCYKTKTLLPEWYHIDLLNDNDQILIDEFKENVLSNKPTVSSIPIQIECLKNMPIVSSIPTEFESFKNIPKKKQLNAFVTNRSFVITNKYSIPTDFYQQWEEGKMHKNTNNCRMIF</sequence>
<dbReference type="AlphaFoldDB" id="A0A820DR65"/>
<organism evidence="1 2">
    <name type="scientific">Adineta steineri</name>
    <dbReference type="NCBI Taxonomy" id="433720"/>
    <lineage>
        <taxon>Eukaryota</taxon>
        <taxon>Metazoa</taxon>
        <taxon>Spiralia</taxon>
        <taxon>Gnathifera</taxon>
        <taxon>Rotifera</taxon>
        <taxon>Eurotatoria</taxon>
        <taxon>Bdelloidea</taxon>
        <taxon>Adinetida</taxon>
        <taxon>Adinetidae</taxon>
        <taxon>Adineta</taxon>
    </lineage>
</organism>
<protein>
    <submittedName>
        <fullName evidence="1">Uncharacterized protein</fullName>
    </submittedName>
</protein>
<accession>A0A820DR65</accession>
<dbReference type="EMBL" id="CAJOAZ010011362">
    <property type="protein sequence ID" value="CAF4236015.1"/>
    <property type="molecule type" value="Genomic_DNA"/>
</dbReference>
<name>A0A820DR65_9BILA</name>
<evidence type="ECO:0000313" key="1">
    <source>
        <dbReference type="EMBL" id="CAF4236015.1"/>
    </source>
</evidence>
<gene>
    <name evidence="1" type="ORF">OXD698_LOCUS42663</name>
</gene>
<proteinExistence type="predicted"/>